<reference evidence="1" key="1">
    <citation type="submission" date="2020-11" db="EMBL/GenBank/DDBJ databases">
        <authorList>
            <consortium name="DOE Joint Genome Institute"/>
            <person name="Ahrendt S."/>
            <person name="Riley R."/>
            <person name="Andreopoulos W."/>
            <person name="Labutti K."/>
            <person name="Pangilinan J."/>
            <person name="Ruiz-Duenas F.J."/>
            <person name="Barrasa J.M."/>
            <person name="Sanchez-Garcia M."/>
            <person name="Camarero S."/>
            <person name="Miyauchi S."/>
            <person name="Serrano A."/>
            <person name="Linde D."/>
            <person name="Babiker R."/>
            <person name="Drula E."/>
            <person name="Ayuso-Fernandez I."/>
            <person name="Pacheco R."/>
            <person name="Padilla G."/>
            <person name="Ferreira P."/>
            <person name="Barriuso J."/>
            <person name="Kellner H."/>
            <person name="Castanera R."/>
            <person name="Alfaro M."/>
            <person name="Ramirez L."/>
            <person name="Pisabarro A.G."/>
            <person name="Kuo A."/>
            <person name="Tritt A."/>
            <person name="Lipzen A."/>
            <person name="He G."/>
            <person name="Yan M."/>
            <person name="Ng V."/>
            <person name="Cullen D."/>
            <person name="Martin F."/>
            <person name="Rosso M.-N."/>
            <person name="Henrissat B."/>
            <person name="Hibbett D."/>
            <person name="Martinez A.T."/>
            <person name="Grigoriev I.V."/>
        </authorList>
    </citation>
    <scope>NUCLEOTIDE SEQUENCE</scope>
    <source>
        <strain evidence="1">CIRM-BRFM 674</strain>
    </source>
</reference>
<comment type="caution">
    <text evidence="1">The sequence shown here is derived from an EMBL/GenBank/DDBJ whole genome shotgun (WGS) entry which is preliminary data.</text>
</comment>
<evidence type="ECO:0000313" key="2">
    <source>
        <dbReference type="Proteomes" id="UP000807469"/>
    </source>
</evidence>
<sequence>MAVAVRMNGSNTLLPDSENVSNHWCGLAVDIDNHTLQYADPLGHPPPPELIEILRWWLGFMFSQSFS</sequence>
<dbReference type="Proteomes" id="UP000807469">
    <property type="component" value="Unassembled WGS sequence"/>
</dbReference>
<name>A0A9P5YYV8_9AGAR</name>
<dbReference type="OrthoDB" id="2979847at2759"/>
<dbReference type="AlphaFoldDB" id="A0A9P5YYV8"/>
<accession>A0A9P5YYV8</accession>
<evidence type="ECO:0000313" key="1">
    <source>
        <dbReference type="EMBL" id="KAF9477044.1"/>
    </source>
</evidence>
<protein>
    <recommendedName>
        <fullName evidence="3">Ubiquitin-like protease family profile domain-containing protein</fullName>
    </recommendedName>
</protein>
<dbReference type="EMBL" id="MU155273">
    <property type="protein sequence ID" value="KAF9477044.1"/>
    <property type="molecule type" value="Genomic_DNA"/>
</dbReference>
<organism evidence="1 2">
    <name type="scientific">Pholiota conissans</name>
    <dbReference type="NCBI Taxonomy" id="109636"/>
    <lineage>
        <taxon>Eukaryota</taxon>
        <taxon>Fungi</taxon>
        <taxon>Dikarya</taxon>
        <taxon>Basidiomycota</taxon>
        <taxon>Agaricomycotina</taxon>
        <taxon>Agaricomycetes</taxon>
        <taxon>Agaricomycetidae</taxon>
        <taxon>Agaricales</taxon>
        <taxon>Agaricineae</taxon>
        <taxon>Strophariaceae</taxon>
        <taxon>Pholiota</taxon>
    </lineage>
</organism>
<gene>
    <name evidence="1" type="ORF">BDN70DRAFT_881600</name>
</gene>
<evidence type="ECO:0008006" key="3">
    <source>
        <dbReference type="Google" id="ProtNLM"/>
    </source>
</evidence>
<dbReference type="InterPro" id="IPR038765">
    <property type="entry name" value="Papain-like_cys_pep_sf"/>
</dbReference>
<dbReference type="SUPFAM" id="SSF54001">
    <property type="entry name" value="Cysteine proteinases"/>
    <property type="match status" value="1"/>
</dbReference>
<keyword evidence="2" id="KW-1185">Reference proteome</keyword>
<proteinExistence type="predicted"/>